<reference evidence="3" key="1">
    <citation type="submission" date="2010-07" db="EMBL/GenBank/DDBJ databases">
        <title>The genome sequence of Gaeumannomyces graminis var. tritici strain R3-111a-1.</title>
        <authorList>
            <consortium name="The Broad Institute Genome Sequencing Platform"/>
            <person name="Ma L.-J."/>
            <person name="Dead R."/>
            <person name="Young S."/>
            <person name="Zeng Q."/>
            <person name="Koehrsen M."/>
            <person name="Alvarado L."/>
            <person name="Berlin A."/>
            <person name="Chapman S.B."/>
            <person name="Chen Z."/>
            <person name="Freedman E."/>
            <person name="Gellesch M."/>
            <person name="Goldberg J."/>
            <person name="Griggs A."/>
            <person name="Gujja S."/>
            <person name="Heilman E.R."/>
            <person name="Heiman D."/>
            <person name="Hepburn T."/>
            <person name="Howarth C."/>
            <person name="Jen D."/>
            <person name="Larson L."/>
            <person name="Mehta T."/>
            <person name="Neiman D."/>
            <person name="Pearson M."/>
            <person name="Roberts A."/>
            <person name="Saif S."/>
            <person name="Shea T."/>
            <person name="Shenoy N."/>
            <person name="Sisk P."/>
            <person name="Stolte C."/>
            <person name="Sykes S."/>
            <person name="Walk T."/>
            <person name="White J."/>
            <person name="Yandava C."/>
            <person name="Haas B."/>
            <person name="Nusbaum C."/>
            <person name="Birren B."/>
        </authorList>
    </citation>
    <scope>NUCLEOTIDE SEQUENCE [LARGE SCALE GENOMIC DNA]</scope>
    <source>
        <strain evidence="3">R3-111a-1</strain>
    </source>
</reference>
<reference evidence="1" key="2">
    <citation type="submission" date="2010-07" db="EMBL/GenBank/DDBJ databases">
        <authorList>
            <consortium name="The Broad Institute Genome Sequencing Platform"/>
            <consortium name="Broad Institute Genome Sequencing Center for Infectious Disease"/>
            <person name="Ma L.-J."/>
            <person name="Dead R."/>
            <person name="Young S."/>
            <person name="Zeng Q."/>
            <person name="Koehrsen M."/>
            <person name="Alvarado L."/>
            <person name="Berlin A."/>
            <person name="Chapman S.B."/>
            <person name="Chen Z."/>
            <person name="Freedman E."/>
            <person name="Gellesch M."/>
            <person name="Goldberg J."/>
            <person name="Griggs A."/>
            <person name="Gujja S."/>
            <person name="Heilman E.R."/>
            <person name="Heiman D."/>
            <person name="Hepburn T."/>
            <person name="Howarth C."/>
            <person name="Jen D."/>
            <person name="Larson L."/>
            <person name="Mehta T."/>
            <person name="Neiman D."/>
            <person name="Pearson M."/>
            <person name="Roberts A."/>
            <person name="Saif S."/>
            <person name="Shea T."/>
            <person name="Shenoy N."/>
            <person name="Sisk P."/>
            <person name="Stolte C."/>
            <person name="Sykes S."/>
            <person name="Walk T."/>
            <person name="White J."/>
            <person name="Yandava C."/>
            <person name="Haas B."/>
            <person name="Nusbaum C."/>
            <person name="Birren B."/>
        </authorList>
    </citation>
    <scope>NUCLEOTIDE SEQUENCE</scope>
    <source>
        <strain evidence="1">R3-111a-1</strain>
    </source>
</reference>
<protein>
    <submittedName>
        <fullName evidence="1 2">Uncharacterized protein</fullName>
    </submittedName>
</protein>
<reference evidence="1" key="3">
    <citation type="submission" date="2010-09" db="EMBL/GenBank/DDBJ databases">
        <title>Annotation of Gaeumannomyces graminis var. tritici R3-111a-1.</title>
        <authorList>
            <consortium name="The Broad Institute Genome Sequencing Platform"/>
            <person name="Ma L.-J."/>
            <person name="Dead R."/>
            <person name="Young S.K."/>
            <person name="Zeng Q."/>
            <person name="Gargeya S."/>
            <person name="Fitzgerald M."/>
            <person name="Haas B."/>
            <person name="Abouelleil A."/>
            <person name="Alvarado L."/>
            <person name="Arachchi H.M."/>
            <person name="Berlin A."/>
            <person name="Brown A."/>
            <person name="Chapman S.B."/>
            <person name="Chen Z."/>
            <person name="Dunbar C."/>
            <person name="Freedman E."/>
            <person name="Gearin G."/>
            <person name="Gellesch M."/>
            <person name="Goldberg J."/>
            <person name="Griggs A."/>
            <person name="Gujja S."/>
            <person name="Heiman D."/>
            <person name="Howarth C."/>
            <person name="Larson L."/>
            <person name="Lui A."/>
            <person name="MacDonald P.J.P."/>
            <person name="Mehta T."/>
            <person name="Montmayeur A."/>
            <person name="Murphy C."/>
            <person name="Neiman D."/>
            <person name="Pearson M."/>
            <person name="Priest M."/>
            <person name="Roberts A."/>
            <person name="Saif S."/>
            <person name="Shea T."/>
            <person name="Shenoy N."/>
            <person name="Sisk P."/>
            <person name="Stolte C."/>
            <person name="Sykes S."/>
            <person name="Yandava C."/>
            <person name="Wortman J."/>
            <person name="Nusbaum C."/>
            <person name="Birren B."/>
        </authorList>
    </citation>
    <scope>NUCLEOTIDE SEQUENCE</scope>
    <source>
        <strain evidence="1">R3-111a-1</strain>
    </source>
</reference>
<evidence type="ECO:0000313" key="3">
    <source>
        <dbReference type="Proteomes" id="UP000006039"/>
    </source>
</evidence>
<gene>
    <name evidence="2" type="primary">20346280</name>
    <name evidence="1" type="ORF">GGTG_05822</name>
</gene>
<organism evidence="1">
    <name type="scientific">Gaeumannomyces tritici (strain R3-111a-1)</name>
    <name type="common">Wheat and barley take-all root rot fungus</name>
    <name type="synonym">Gaeumannomyces graminis var. tritici</name>
    <dbReference type="NCBI Taxonomy" id="644352"/>
    <lineage>
        <taxon>Eukaryota</taxon>
        <taxon>Fungi</taxon>
        <taxon>Dikarya</taxon>
        <taxon>Ascomycota</taxon>
        <taxon>Pezizomycotina</taxon>
        <taxon>Sordariomycetes</taxon>
        <taxon>Sordariomycetidae</taxon>
        <taxon>Magnaporthales</taxon>
        <taxon>Magnaporthaceae</taxon>
        <taxon>Gaeumannomyces</taxon>
    </lineage>
</organism>
<dbReference type="EMBL" id="GL385397">
    <property type="protein sequence ID" value="EJT75896.1"/>
    <property type="molecule type" value="Genomic_DNA"/>
</dbReference>
<evidence type="ECO:0000313" key="2">
    <source>
        <dbReference type="EnsemblFungi" id="EJT75896"/>
    </source>
</evidence>
<evidence type="ECO:0000313" key="1">
    <source>
        <dbReference type="EMBL" id="EJT75896.1"/>
    </source>
</evidence>
<sequence length="64" mass="7279">MTEPHRLLYIIDKTTAAGQRNRISYFFTRDEFFSESGATGKPEAALFNAHEIYCHSKGHGQFSP</sequence>
<dbReference type="GeneID" id="20346280"/>
<dbReference type="AlphaFoldDB" id="J3NX14"/>
<accession>J3NX14</accession>
<dbReference type="EnsemblFungi" id="EJT75896">
    <property type="protein sequence ID" value="EJT75896"/>
    <property type="gene ID" value="GGTG_05822"/>
</dbReference>
<dbReference type="HOGENOM" id="CLU_2867767_0_0_1"/>
<dbReference type="Proteomes" id="UP000006039">
    <property type="component" value="Unassembled WGS sequence"/>
</dbReference>
<reference evidence="2" key="5">
    <citation type="submission" date="2018-04" db="UniProtKB">
        <authorList>
            <consortium name="EnsemblFungi"/>
        </authorList>
    </citation>
    <scope>IDENTIFICATION</scope>
    <source>
        <strain evidence="2">R3-111a-1</strain>
    </source>
</reference>
<dbReference type="RefSeq" id="XP_009221896.1">
    <property type="nucleotide sequence ID" value="XM_009223632.1"/>
</dbReference>
<reference evidence="2" key="4">
    <citation type="journal article" date="2015" name="G3 (Bethesda)">
        <title>Genome sequences of three phytopathogenic species of the Magnaporthaceae family of fungi.</title>
        <authorList>
            <person name="Okagaki L.H."/>
            <person name="Nunes C.C."/>
            <person name="Sailsbery J."/>
            <person name="Clay B."/>
            <person name="Brown D."/>
            <person name="John T."/>
            <person name="Oh Y."/>
            <person name="Young N."/>
            <person name="Fitzgerald M."/>
            <person name="Haas B.J."/>
            <person name="Zeng Q."/>
            <person name="Young S."/>
            <person name="Adiconis X."/>
            <person name="Fan L."/>
            <person name="Levin J.Z."/>
            <person name="Mitchell T.K."/>
            <person name="Okubara P.A."/>
            <person name="Farman M.L."/>
            <person name="Kohn L.M."/>
            <person name="Birren B."/>
            <person name="Ma L.-J."/>
            <person name="Dean R.A."/>
        </authorList>
    </citation>
    <scope>NUCLEOTIDE SEQUENCE</scope>
    <source>
        <strain evidence="2">R3-111a-1</strain>
    </source>
</reference>
<proteinExistence type="predicted"/>
<keyword evidence="3" id="KW-1185">Reference proteome</keyword>
<dbReference type="VEuPathDB" id="FungiDB:GGTG_05822"/>
<name>J3NX14_GAET3</name>